<gene>
    <name evidence="3" type="ORF">ER308_09750</name>
</gene>
<keyword evidence="1" id="KW-0472">Membrane</keyword>
<dbReference type="KEGG" id="erz:ER308_09750"/>
<accession>A0A411YFB8</accession>
<feature type="transmembrane region" description="Helical" evidence="1">
    <location>
        <begin position="368"/>
        <end position="393"/>
    </location>
</feature>
<dbReference type="InterPro" id="IPR051224">
    <property type="entry name" value="NiCoT_RcnA"/>
</dbReference>
<dbReference type="AlphaFoldDB" id="A0A411YFB8"/>
<dbReference type="RefSeq" id="WP_131154809.1">
    <property type="nucleotide sequence ID" value="NZ_CP036402.1"/>
</dbReference>
<evidence type="ECO:0000313" key="4">
    <source>
        <dbReference type="Proteomes" id="UP000291469"/>
    </source>
</evidence>
<name>A0A411YFB8_9ACTN</name>
<reference evidence="3 4" key="1">
    <citation type="submission" date="2019-01" db="EMBL/GenBank/DDBJ databases">
        <title>Egibacter rhizosphaerae EGI 80759T.</title>
        <authorList>
            <person name="Chen D.-D."/>
            <person name="Tian Y."/>
            <person name="Jiao J.-Y."/>
            <person name="Zhang X.-T."/>
            <person name="Zhang Y.-G."/>
            <person name="Zhang Y."/>
            <person name="Xiao M."/>
            <person name="Shu W.-S."/>
            <person name="Li W.-J."/>
        </authorList>
    </citation>
    <scope>NUCLEOTIDE SEQUENCE [LARGE SCALE GENOMIC DNA]</scope>
    <source>
        <strain evidence="3 4">EGI 80759</strain>
    </source>
</reference>
<sequence>MRRTRRVVVVAVLASLLVLALVAPAAAHPPGSGPPPTAELSADGRAVTLVWRAQDDDVADLLEHLDLVPEGTSEQYRWWAVGDPLPEDERLEASADPVLVEYVHERVALDQDGVGCERTVEPARDVLDGGIEVRFACPEPVDRVELEIVLLHDVDPGYRTVAFAGEAGEGDFAAFTSDVPRHVMTLDGGSDPLGALTAWPGLTESAQARVDALADVEPTVPALAVGILLALAVGAGHGLAPGHAKAATAAYLSGGRGRRRDALAVGALVAVAHTGTVLALGAILHLVPWNPARSAAIGPALAVVAGCVIVVVGVTMLRRPGHHHHHGGHGHVPRRRELAAVGLAGGLLPSPTALVLLGTTWLAGRVEVGLLLVAAFGVGLAASVAAIATLALAGRDALVRRSTDSQLAHRIATAVPVLGATVVVGSGTLLAVVGLLGLT</sequence>
<dbReference type="GO" id="GO:0015099">
    <property type="term" value="F:nickel cation transmembrane transporter activity"/>
    <property type="evidence" value="ECO:0007669"/>
    <property type="project" value="TreeGrafter"/>
</dbReference>
<feature type="transmembrane region" description="Helical" evidence="1">
    <location>
        <begin position="338"/>
        <end position="362"/>
    </location>
</feature>
<proteinExistence type="predicted"/>
<dbReference type="EMBL" id="CP036402">
    <property type="protein sequence ID" value="QBI19812.1"/>
    <property type="molecule type" value="Genomic_DNA"/>
</dbReference>
<feature type="signal peptide" evidence="2">
    <location>
        <begin position="1"/>
        <end position="27"/>
    </location>
</feature>
<keyword evidence="1" id="KW-0812">Transmembrane</keyword>
<evidence type="ECO:0000256" key="2">
    <source>
        <dbReference type="SAM" id="SignalP"/>
    </source>
</evidence>
<dbReference type="GO" id="GO:0005886">
    <property type="term" value="C:plasma membrane"/>
    <property type="evidence" value="ECO:0007669"/>
    <property type="project" value="UniProtKB-SubCell"/>
</dbReference>
<feature type="transmembrane region" description="Helical" evidence="1">
    <location>
        <begin position="220"/>
        <end position="241"/>
    </location>
</feature>
<dbReference type="GO" id="GO:0032025">
    <property type="term" value="P:response to cobalt ion"/>
    <property type="evidence" value="ECO:0007669"/>
    <property type="project" value="TreeGrafter"/>
</dbReference>
<evidence type="ECO:0000256" key="1">
    <source>
        <dbReference type="SAM" id="Phobius"/>
    </source>
</evidence>
<organism evidence="3 4">
    <name type="scientific">Egibacter rhizosphaerae</name>
    <dbReference type="NCBI Taxonomy" id="1670831"/>
    <lineage>
        <taxon>Bacteria</taxon>
        <taxon>Bacillati</taxon>
        <taxon>Actinomycetota</taxon>
        <taxon>Nitriliruptoria</taxon>
        <taxon>Egibacterales</taxon>
        <taxon>Egibacteraceae</taxon>
        <taxon>Egibacter</taxon>
    </lineage>
</organism>
<dbReference type="OrthoDB" id="5191392at2"/>
<dbReference type="PANTHER" id="PTHR40659">
    <property type="entry name" value="NICKEL/COBALT EFFLUX SYSTEM RCNA"/>
    <property type="match status" value="1"/>
</dbReference>
<dbReference type="GO" id="GO:0046583">
    <property type="term" value="F:monoatomic cation efflux transmembrane transporter activity"/>
    <property type="evidence" value="ECO:0007669"/>
    <property type="project" value="TreeGrafter"/>
</dbReference>
<keyword evidence="1" id="KW-1133">Transmembrane helix</keyword>
<dbReference type="GO" id="GO:0006824">
    <property type="term" value="P:cobalt ion transport"/>
    <property type="evidence" value="ECO:0007669"/>
    <property type="project" value="UniProtKB-KW"/>
</dbReference>
<keyword evidence="2" id="KW-0732">Signal</keyword>
<protein>
    <recommendedName>
        <fullName evidence="5">Nickel/cobalt efflux system</fullName>
    </recommendedName>
</protein>
<dbReference type="Proteomes" id="UP000291469">
    <property type="component" value="Chromosome"/>
</dbReference>
<feature type="transmembrane region" description="Helical" evidence="1">
    <location>
        <begin position="296"/>
        <end position="317"/>
    </location>
</feature>
<dbReference type="PANTHER" id="PTHR40659:SF1">
    <property type="entry name" value="NICKEL_COBALT EFFLUX SYSTEM RCNA"/>
    <property type="match status" value="1"/>
</dbReference>
<dbReference type="GO" id="GO:0010045">
    <property type="term" value="P:response to nickel cation"/>
    <property type="evidence" value="ECO:0007669"/>
    <property type="project" value="TreeGrafter"/>
</dbReference>
<evidence type="ECO:0000313" key="3">
    <source>
        <dbReference type="EMBL" id="QBI19812.1"/>
    </source>
</evidence>
<feature type="transmembrane region" description="Helical" evidence="1">
    <location>
        <begin position="414"/>
        <end position="438"/>
    </location>
</feature>
<feature type="transmembrane region" description="Helical" evidence="1">
    <location>
        <begin position="262"/>
        <end position="284"/>
    </location>
</feature>
<evidence type="ECO:0008006" key="5">
    <source>
        <dbReference type="Google" id="ProtNLM"/>
    </source>
</evidence>
<keyword evidence="4" id="KW-1185">Reference proteome</keyword>
<feature type="chain" id="PRO_5038860865" description="Nickel/cobalt efflux system" evidence="2">
    <location>
        <begin position="28"/>
        <end position="439"/>
    </location>
</feature>